<evidence type="ECO:0000256" key="1">
    <source>
        <dbReference type="ARBA" id="ARBA00022630"/>
    </source>
</evidence>
<sequence length="419" mass="46250">MNPEVSVHSSATSIGSAIIGAGLSGLSLALALHQQNIPSTIYESRPAPLNIGGAVMLSPNALKILDALGVYERVRAKGYNFSTLEYKNGSGELLEVYEFGSKEKYGYEALRIYRTVLIDELLAMLQEKNIAIVFGKKFTRVVAETEEDVTWEFQDGSTQTADILVGADGIHSSVRRYLYPDLVPSFTGMAGVTAAIPTAQLQLPPGFHIPVTILTPAGGFVIAPQEPDGSEVLIGKQKRMGSDFPSDRAGWDRYMGDKDTLVAFLQEGASDFPAIVQNAVSRIPRATINVWPFYVVPEMETWASDKRRVVIVGDGAHAIPPSAGQGINQAFEDVYMFALLLGQGEKVEMREALGFWQGYRQERIKKVMWVNRQIDLRRMPKEAEMSGEVIEEVELGWLFLPDFKDDVESWVKGRLEKGN</sequence>
<name>A0A8T9B9G4_9HELO</name>
<dbReference type="Proteomes" id="UP000469559">
    <property type="component" value="Unassembled WGS sequence"/>
</dbReference>
<feature type="domain" description="FAD-binding" evidence="4">
    <location>
        <begin position="17"/>
        <end position="342"/>
    </location>
</feature>
<evidence type="ECO:0000313" key="5">
    <source>
        <dbReference type="EMBL" id="TVY16650.1"/>
    </source>
</evidence>
<dbReference type="AlphaFoldDB" id="A0A8T9B9G4"/>
<dbReference type="PANTHER" id="PTHR46720:SF1">
    <property type="entry name" value="HYDROXYLASE, PUTATIVE (AFU_ORTHOLOGUE AFUA_8G06050)-RELATED"/>
    <property type="match status" value="1"/>
</dbReference>
<dbReference type="PRINTS" id="PR00420">
    <property type="entry name" value="RNGMNOXGNASE"/>
</dbReference>
<evidence type="ECO:0000256" key="3">
    <source>
        <dbReference type="ARBA" id="ARBA00023002"/>
    </source>
</evidence>
<dbReference type="GO" id="GO:0044550">
    <property type="term" value="P:secondary metabolite biosynthetic process"/>
    <property type="evidence" value="ECO:0007669"/>
    <property type="project" value="TreeGrafter"/>
</dbReference>
<dbReference type="Pfam" id="PF01494">
    <property type="entry name" value="FAD_binding_3"/>
    <property type="match status" value="1"/>
</dbReference>
<dbReference type="PANTHER" id="PTHR46720">
    <property type="entry name" value="HYDROXYLASE, PUTATIVE (AFU_ORTHOLOGUE AFUA_3G01460)-RELATED"/>
    <property type="match status" value="1"/>
</dbReference>
<dbReference type="InterPro" id="IPR051104">
    <property type="entry name" value="FAD_monoxygenase"/>
</dbReference>
<evidence type="ECO:0000259" key="4">
    <source>
        <dbReference type="Pfam" id="PF01494"/>
    </source>
</evidence>
<dbReference type="FunFam" id="3.50.50.60:FF:000156">
    <property type="entry name" value="Salicylate hydroxylase, putative"/>
    <property type="match status" value="1"/>
</dbReference>
<gene>
    <name evidence="5" type="primary">hpxO_1</name>
    <name evidence="5" type="ORF">LARI1_G006070</name>
</gene>
<keyword evidence="1" id="KW-0285">Flavoprotein</keyword>
<keyword evidence="6" id="KW-1185">Reference proteome</keyword>
<dbReference type="Gene3D" id="3.50.50.60">
    <property type="entry name" value="FAD/NAD(P)-binding domain"/>
    <property type="match status" value="1"/>
</dbReference>
<protein>
    <submittedName>
        <fullName evidence="5">FAD-dependent urate hydroxylase</fullName>
    </submittedName>
</protein>
<dbReference type="GO" id="GO:0016491">
    <property type="term" value="F:oxidoreductase activity"/>
    <property type="evidence" value="ECO:0007669"/>
    <property type="project" value="UniProtKB-KW"/>
</dbReference>
<dbReference type="GO" id="GO:0071949">
    <property type="term" value="F:FAD binding"/>
    <property type="evidence" value="ECO:0007669"/>
    <property type="project" value="InterPro"/>
</dbReference>
<dbReference type="EMBL" id="QGMF01000342">
    <property type="protein sequence ID" value="TVY16650.1"/>
    <property type="molecule type" value="Genomic_DNA"/>
</dbReference>
<dbReference type="OrthoDB" id="16820at2759"/>
<dbReference type="InterPro" id="IPR036188">
    <property type="entry name" value="FAD/NAD-bd_sf"/>
</dbReference>
<proteinExistence type="predicted"/>
<keyword evidence="3" id="KW-0560">Oxidoreductase</keyword>
<accession>A0A8T9B9G4</accession>
<reference evidence="5 6" key="1">
    <citation type="submission" date="2018-05" db="EMBL/GenBank/DDBJ databases">
        <title>Whole genome sequencing for identification of molecular markers to develop diagnostic detection tools for the regulated plant pathogen Lachnellula willkommii.</title>
        <authorList>
            <person name="Giroux E."/>
            <person name="Bilodeau G."/>
        </authorList>
    </citation>
    <scope>NUCLEOTIDE SEQUENCE [LARGE SCALE GENOMIC DNA]</scope>
    <source>
        <strain evidence="5 6">CBS 203.66</strain>
    </source>
</reference>
<organism evidence="5 6">
    <name type="scientific">Lachnellula arida</name>
    <dbReference type="NCBI Taxonomy" id="1316785"/>
    <lineage>
        <taxon>Eukaryota</taxon>
        <taxon>Fungi</taxon>
        <taxon>Dikarya</taxon>
        <taxon>Ascomycota</taxon>
        <taxon>Pezizomycotina</taxon>
        <taxon>Leotiomycetes</taxon>
        <taxon>Helotiales</taxon>
        <taxon>Lachnaceae</taxon>
        <taxon>Lachnellula</taxon>
    </lineage>
</organism>
<evidence type="ECO:0000256" key="2">
    <source>
        <dbReference type="ARBA" id="ARBA00022827"/>
    </source>
</evidence>
<comment type="caution">
    <text evidence="5">The sequence shown here is derived from an EMBL/GenBank/DDBJ whole genome shotgun (WGS) entry which is preliminary data.</text>
</comment>
<dbReference type="SUPFAM" id="SSF51905">
    <property type="entry name" value="FAD/NAD(P)-binding domain"/>
    <property type="match status" value="1"/>
</dbReference>
<dbReference type="InterPro" id="IPR002938">
    <property type="entry name" value="FAD-bd"/>
</dbReference>
<keyword evidence="2" id="KW-0274">FAD</keyword>
<evidence type="ECO:0000313" key="6">
    <source>
        <dbReference type="Proteomes" id="UP000469559"/>
    </source>
</evidence>